<evidence type="ECO:0000313" key="1">
    <source>
        <dbReference type="EMBL" id="MFH4978438.1"/>
    </source>
</evidence>
<comment type="caution">
    <text evidence="1">The sequence shown here is derived from an EMBL/GenBank/DDBJ whole genome shotgun (WGS) entry which is preliminary data.</text>
</comment>
<accession>A0ABD6EER3</accession>
<gene>
    <name evidence="1" type="ORF">AB6A40_005147</name>
</gene>
<protein>
    <submittedName>
        <fullName evidence="1">Uncharacterized protein</fullName>
    </submittedName>
</protein>
<keyword evidence="2" id="KW-1185">Reference proteome</keyword>
<dbReference type="AlphaFoldDB" id="A0ABD6EER3"/>
<evidence type="ECO:0000313" key="2">
    <source>
        <dbReference type="Proteomes" id="UP001608902"/>
    </source>
</evidence>
<proteinExistence type="predicted"/>
<organism evidence="1 2">
    <name type="scientific">Gnathostoma spinigerum</name>
    <dbReference type="NCBI Taxonomy" id="75299"/>
    <lineage>
        <taxon>Eukaryota</taxon>
        <taxon>Metazoa</taxon>
        <taxon>Ecdysozoa</taxon>
        <taxon>Nematoda</taxon>
        <taxon>Chromadorea</taxon>
        <taxon>Rhabditida</taxon>
        <taxon>Spirurina</taxon>
        <taxon>Gnathostomatomorpha</taxon>
        <taxon>Gnathostomatoidea</taxon>
        <taxon>Gnathostomatidae</taxon>
        <taxon>Gnathostoma</taxon>
    </lineage>
</organism>
<name>A0ABD6EER3_9BILA</name>
<reference evidence="1 2" key="1">
    <citation type="submission" date="2024-08" db="EMBL/GenBank/DDBJ databases">
        <title>Gnathostoma spinigerum genome.</title>
        <authorList>
            <person name="Gonzalez-Bertolin B."/>
            <person name="Monzon S."/>
            <person name="Zaballos A."/>
            <person name="Jimenez P."/>
            <person name="Dekumyoy P."/>
            <person name="Varona S."/>
            <person name="Cuesta I."/>
            <person name="Sumanam S."/>
            <person name="Adisakwattana P."/>
            <person name="Gasser R.B."/>
            <person name="Hernandez-Gonzalez A."/>
            <person name="Young N.D."/>
            <person name="Perteguer M.J."/>
        </authorList>
    </citation>
    <scope>NUCLEOTIDE SEQUENCE [LARGE SCALE GENOMIC DNA]</scope>
    <source>
        <strain evidence="1">AL3</strain>
        <tissue evidence="1">Liver</tissue>
    </source>
</reference>
<dbReference type="Proteomes" id="UP001608902">
    <property type="component" value="Unassembled WGS sequence"/>
</dbReference>
<dbReference type="EMBL" id="JBGFUD010003204">
    <property type="protein sequence ID" value="MFH4978438.1"/>
    <property type="molecule type" value="Genomic_DNA"/>
</dbReference>
<sequence>MGFDASRIQFRDRVSYNNEIFVYKHLIKTYLSTRMAQEGWHHHLICAGLYRVSLDSVRPLLVNKNGPKRNEEGFITASCRRIHATTNGLKQYQAIFFNRS</sequence>